<keyword evidence="1" id="KW-0732">Signal</keyword>
<dbReference type="Pfam" id="PF06101">
    <property type="entry name" value="Vps62"/>
    <property type="match status" value="1"/>
</dbReference>
<comment type="caution">
    <text evidence="2">The sequence shown here is derived from an EMBL/GenBank/DDBJ whole genome shotgun (WGS) entry which is preliminary data.</text>
</comment>
<evidence type="ECO:0000313" key="3">
    <source>
        <dbReference type="Proteomes" id="UP001497480"/>
    </source>
</evidence>
<dbReference type="Proteomes" id="UP001497480">
    <property type="component" value="Unassembled WGS sequence"/>
</dbReference>
<name>A0AAV1XWY7_LUPLU</name>
<feature type="signal peptide" evidence="1">
    <location>
        <begin position="1"/>
        <end position="20"/>
    </location>
</feature>
<dbReference type="PANTHER" id="PTHR48152">
    <property type="entry name" value="F1C9.34 PROTEIN"/>
    <property type="match status" value="1"/>
</dbReference>
<organism evidence="2 3">
    <name type="scientific">Lupinus luteus</name>
    <name type="common">European yellow lupine</name>
    <dbReference type="NCBI Taxonomy" id="3873"/>
    <lineage>
        <taxon>Eukaryota</taxon>
        <taxon>Viridiplantae</taxon>
        <taxon>Streptophyta</taxon>
        <taxon>Embryophyta</taxon>
        <taxon>Tracheophyta</taxon>
        <taxon>Spermatophyta</taxon>
        <taxon>Magnoliopsida</taxon>
        <taxon>eudicotyledons</taxon>
        <taxon>Gunneridae</taxon>
        <taxon>Pentapetalae</taxon>
        <taxon>rosids</taxon>
        <taxon>fabids</taxon>
        <taxon>Fabales</taxon>
        <taxon>Fabaceae</taxon>
        <taxon>Papilionoideae</taxon>
        <taxon>50 kb inversion clade</taxon>
        <taxon>genistoids sensu lato</taxon>
        <taxon>core genistoids</taxon>
        <taxon>Genisteae</taxon>
        <taxon>Lupinus</taxon>
    </lineage>
</organism>
<dbReference type="PANTHER" id="PTHR48152:SF3">
    <property type="entry name" value="DUF946 FAMILY PROTEIN (DUF946)"/>
    <property type="match status" value="1"/>
</dbReference>
<dbReference type="AlphaFoldDB" id="A0AAV1XWY7"/>
<dbReference type="InterPro" id="IPR009291">
    <property type="entry name" value="Vps62"/>
</dbReference>
<sequence>MSVIVRTICALFLLATQSMGAREGASGVNISENLFSKKDEALPIDTIFKLPAPIPAFPPSGGDFGTGFFDLGGLQVTQISVFNKVWSTRDGGLDNIGATIFEPQNIPKEFYMLGSYSQPNNKALFGWVLVAKDMSSNTTNPTLKQPSDYTLVWNTESLDINQEGHAYVWLPTAPNGYKAVGHVVTTTSDKPSLDKIRCVREDLTDQSEQYSLIWSNNDLYVYDVRPSNRGIEASGVRVGTFVAQTVETTTNLSISCLKNINANKTSSMPNLQQIDEIMKIYSPLLVLHPNDKFYPSSVNWFFSNGALLYTKGQESTPVTIEPNGTNLPQDGENDGAYWIDLPTDDENKDRVSIGDLNSARSYVHVKPVYGGTFTDLALWVFYPYNGASSAKILFFKNVKLGKIGEHVGDWEHVTLRVSNFNVELWQMYFSQHNKGTWLDASLLEFKVGNKPIVYSTLHGHASYPHVGLTLLGKKGIGIKDDTEQSDFVFNLVAYELISAEYLGSAIIEPPWLNFKRQWGPTIDYDLDKELKRVRHLLLGKLKSLLDKIIKALPKEILGEEGPTGPKEKNNWIGDEV</sequence>
<reference evidence="2 3" key="1">
    <citation type="submission" date="2024-03" db="EMBL/GenBank/DDBJ databases">
        <authorList>
            <person name="Martinez-Hernandez J."/>
        </authorList>
    </citation>
    <scope>NUCLEOTIDE SEQUENCE [LARGE SCALE GENOMIC DNA]</scope>
</reference>
<evidence type="ECO:0000256" key="1">
    <source>
        <dbReference type="SAM" id="SignalP"/>
    </source>
</evidence>
<accession>A0AAV1XWY7</accession>
<dbReference type="EMBL" id="CAXHTB010000019">
    <property type="protein sequence ID" value="CAL0326326.1"/>
    <property type="molecule type" value="Genomic_DNA"/>
</dbReference>
<evidence type="ECO:0000313" key="2">
    <source>
        <dbReference type="EMBL" id="CAL0326326.1"/>
    </source>
</evidence>
<gene>
    <name evidence="2" type="ORF">LLUT_LOCUS27386</name>
</gene>
<protein>
    <recommendedName>
        <fullName evidence="4">Vacuolar protein sorting-associated protein 62</fullName>
    </recommendedName>
</protein>
<evidence type="ECO:0008006" key="4">
    <source>
        <dbReference type="Google" id="ProtNLM"/>
    </source>
</evidence>
<proteinExistence type="predicted"/>
<feature type="chain" id="PRO_5043460807" description="Vacuolar protein sorting-associated protein 62" evidence="1">
    <location>
        <begin position="21"/>
        <end position="576"/>
    </location>
</feature>
<keyword evidence="3" id="KW-1185">Reference proteome</keyword>